<evidence type="ECO:0000256" key="3">
    <source>
        <dbReference type="ARBA" id="ARBA00029447"/>
    </source>
</evidence>
<dbReference type="PANTHER" id="PTHR43531:SF14">
    <property type="entry name" value="METHYL-ACCEPTING CHEMOTAXIS PROTEIN I-RELATED"/>
    <property type="match status" value="1"/>
</dbReference>
<dbReference type="FunFam" id="1.10.287.950:FF:000001">
    <property type="entry name" value="Methyl-accepting chemotaxis sensory transducer"/>
    <property type="match status" value="1"/>
</dbReference>
<dbReference type="PROSITE" id="PS50885">
    <property type="entry name" value="HAMP"/>
    <property type="match status" value="1"/>
</dbReference>
<keyword evidence="5" id="KW-0472">Membrane</keyword>
<evidence type="ECO:0000256" key="5">
    <source>
        <dbReference type="SAM" id="Phobius"/>
    </source>
</evidence>
<evidence type="ECO:0000313" key="9">
    <source>
        <dbReference type="Proteomes" id="UP000501648"/>
    </source>
</evidence>
<accession>A0A6M3ZPW0</accession>
<comment type="subcellular location">
    <subcellularLocation>
        <location evidence="1">Membrane</location>
    </subcellularLocation>
</comment>
<evidence type="ECO:0000259" key="7">
    <source>
        <dbReference type="PROSITE" id="PS50885"/>
    </source>
</evidence>
<dbReference type="InterPro" id="IPR004089">
    <property type="entry name" value="MCPsignal_dom"/>
</dbReference>
<dbReference type="GO" id="GO:0007165">
    <property type="term" value="P:signal transduction"/>
    <property type="evidence" value="ECO:0007669"/>
    <property type="project" value="UniProtKB-KW"/>
</dbReference>
<evidence type="ECO:0000259" key="6">
    <source>
        <dbReference type="PROSITE" id="PS50111"/>
    </source>
</evidence>
<dbReference type="CDD" id="cd11386">
    <property type="entry name" value="MCP_signal"/>
    <property type="match status" value="1"/>
</dbReference>
<keyword evidence="5" id="KW-0812">Transmembrane</keyword>
<evidence type="ECO:0000256" key="1">
    <source>
        <dbReference type="ARBA" id="ARBA00004370"/>
    </source>
</evidence>
<protein>
    <submittedName>
        <fullName evidence="8">Methyl-accepting chemotaxis protein</fullName>
    </submittedName>
</protein>
<feature type="domain" description="HAMP" evidence="7">
    <location>
        <begin position="214"/>
        <end position="266"/>
    </location>
</feature>
<feature type="transmembrane region" description="Helical" evidence="5">
    <location>
        <begin position="12"/>
        <end position="35"/>
    </location>
</feature>
<proteinExistence type="inferred from homology"/>
<comment type="similarity">
    <text evidence="3">Belongs to the methyl-accepting chemotaxis (MCP) protein family.</text>
</comment>
<keyword evidence="2" id="KW-0488">Methylation</keyword>
<evidence type="ECO:0000256" key="4">
    <source>
        <dbReference type="PROSITE-ProRule" id="PRU00284"/>
    </source>
</evidence>
<dbReference type="RefSeq" id="WP_017454024.1">
    <property type="nucleotide sequence ID" value="NZ_CP008956.1"/>
</dbReference>
<reference evidence="8 9" key="1">
    <citation type="journal article" date="2012" name="J. Bacteriol.">
        <title>Genome sequence of the pathogenic Herbaspirillum seropedicae strain Os34, isolated from rice roots.</title>
        <authorList>
            <person name="Ye W."/>
            <person name="Ye S."/>
            <person name="Liu J."/>
            <person name="Chang S."/>
            <person name="Chen M."/>
            <person name="Zhu B."/>
            <person name="Guo L."/>
            <person name="An Q."/>
        </authorList>
    </citation>
    <scope>NUCLEOTIDE SEQUENCE [LARGE SCALE GENOMIC DNA]</scope>
    <source>
        <strain evidence="8 9">Os34</strain>
    </source>
</reference>
<dbReference type="GO" id="GO:0004888">
    <property type="term" value="F:transmembrane signaling receptor activity"/>
    <property type="evidence" value="ECO:0007669"/>
    <property type="project" value="InterPro"/>
</dbReference>
<dbReference type="Pfam" id="PF12729">
    <property type="entry name" value="4HB_MCP_1"/>
    <property type="match status" value="1"/>
</dbReference>
<keyword evidence="4" id="KW-0807">Transducer</keyword>
<keyword evidence="5" id="KW-1133">Transmembrane helix</keyword>
<dbReference type="GO" id="GO:0005886">
    <property type="term" value="C:plasma membrane"/>
    <property type="evidence" value="ECO:0007669"/>
    <property type="project" value="TreeGrafter"/>
</dbReference>
<dbReference type="Gene3D" id="1.10.287.950">
    <property type="entry name" value="Methyl-accepting chemotaxis protein"/>
    <property type="match status" value="1"/>
</dbReference>
<evidence type="ECO:0000313" key="8">
    <source>
        <dbReference type="EMBL" id="QJQ00030.1"/>
    </source>
</evidence>
<dbReference type="InterPro" id="IPR051310">
    <property type="entry name" value="MCP_chemotaxis"/>
</dbReference>
<organism evidence="8 9">
    <name type="scientific">Herbaspirillum rubrisubalbicans Os34</name>
    <dbReference type="NCBI Taxonomy" id="1235827"/>
    <lineage>
        <taxon>Bacteria</taxon>
        <taxon>Pseudomonadati</taxon>
        <taxon>Pseudomonadota</taxon>
        <taxon>Betaproteobacteria</taxon>
        <taxon>Burkholderiales</taxon>
        <taxon>Oxalobacteraceae</taxon>
        <taxon>Herbaspirillum</taxon>
    </lineage>
</organism>
<gene>
    <name evidence="8" type="ORF">C798_07225</name>
</gene>
<feature type="transmembrane region" description="Helical" evidence="5">
    <location>
        <begin position="194"/>
        <end position="213"/>
    </location>
</feature>
<dbReference type="InterPro" id="IPR024478">
    <property type="entry name" value="HlyB_4HB_MCP"/>
</dbReference>
<dbReference type="SUPFAM" id="SSF58104">
    <property type="entry name" value="Methyl-accepting chemotaxis protein (MCP) signaling domain"/>
    <property type="match status" value="1"/>
</dbReference>
<sequence>MLGITKLSIGARLYGVSGLLIAALSALAITSWVQLSQVNQLAHRVGEVRVTQLALIASTELNLTRVMVDLRQALLVKDAAQIRAALADVDAMRKQITDNDNAYLKDVPTQEGRDAFDRNWLKLQQVTWPVAEANMALIRDGRTDDAMAMLMQKTAPAFAPLQKWLSEERARQGSSVGQEVLDIGNSANLMRMQLTSLVVVIAIGLSLFSWYIGRVLRSRVVQSQQVAQRVKDGDFTVDVRDEARDEFSPLLYTLGEMQTSLTGVVRSVRGNAEYVATASAEISKGNNDLAQRTESQASALEETAASMEELSTTVTQNVDSAREADSLTKAASDIARKGGEVVSEVVQTMRNINDSSKHIADIIGVIDGIAFQTNILALNAAVEAARAGEQGRGFAVVASEVRSLAGRSAEAAKQIKGLITVSVERIEHGTQLVDQAGQTMDEVVASVARVTDIMSRINEASVEQSAGVGQVSEAVTQMDQVTQQNAALVEQTAAAAESLKGQAQQLVNAMSVFKLAQERLTLDLVE</sequence>
<dbReference type="AlphaFoldDB" id="A0A6M3ZPW0"/>
<dbReference type="PROSITE" id="PS50111">
    <property type="entry name" value="CHEMOTAXIS_TRANSDUC_2"/>
    <property type="match status" value="1"/>
</dbReference>
<dbReference type="InterPro" id="IPR004090">
    <property type="entry name" value="Chemotax_Me-accpt_rcpt"/>
</dbReference>
<feature type="domain" description="Methyl-accepting transducer" evidence="6">
    <location>
        <begin position="271"/>
        <end position="500"/>
    </location>
</feature>
<dbReference type="SMART" id="SM00283">
    <property type="entry name" value="MA"/>
    <property type="match status" value="1"/>
</dbReference>
<dbReference type="Proteomes" id="UP000501648">
    <property type="component" value="Chromosome"/>
</dbReference>
<evidence type="ECO:0000256" key="2">
    <source>
        <dbReference type="ARBA" id="ARBA00022481"/>
    </source>
</evidence>
<dbReference type="PRINTS" id="PR00260">
    <property type="entry name" value="CHEMTRNSDUCR"/>
</dbReference>
<dbReference type="Pfam" id="PF00015">
    <property type="entry name" value="MCPsignal"/>
    <property type="match status" value="1"/>
</dbReference>
<dbReference type="InterPro" id="IPR003660">
    <property type="entry name" value="HAMP_dom"/>
</dbReference>
<dbReference type="EMBL" id="CP008956">
    <property type="protein sequence ID" value="QJQ00030.1"/>
    <property type="molecule type" value="Genomic_DNA"/>
</dbReference>
<dbReference type="GO" id="GO:0006935">
    <property type="term" value="P:chemotaxis"/>
    <property type="evidence" value="ECO:0007669"/>
    <property type="project" value="InterPro"/>
</dbReference>
<dbReference type="PANTHER" id="PTHR43531">
    <property type="entry name" value="PROTEIN ICFG"/>
    <property type="match status" value="1"/>
</dbReference>
<name>A0A6M3ZPW0_9BURK</name>